<accession>A0A7S1KTG4</accession>
<evidence type="ECO:0008006" key="3">
    <source>
        <dbReference type="Google" id="ProtNLM"/>
    </source>
</evidence>
<feature type="compositionally biased region" description="Polar residues" evidence="1">
    <location>
        <begin position="214"/>
        <end position="225"/>
    </location>
</feature>
<feature type="region of interest" description="Disordered" evidence="1">
    <location>
        <begin position="125"/>
        <end position="154"/>
    </location>
</feature>
<dbReference type="AlphaFoldDB" id="A0A7S1KTG4"/>
<feature type="compositionally biased region" description="Basic and acidic residues" evidence="1">
    <location>
        <begin position="341"/>
        <end position="351"/>
    </location>
</feature>
<feature type="compositionally biased region" description="Polar residues" evidence="1">
    <location>
        <begin position="276"/>
        <end position="286"/>
    </location>
</feature>
<feature type="region of interest" description="Disordered" evidence="1">
    <location>
        <begin position="214"/>
        <end position="260"/>
    </location>
</feature>
<feature type="compositionally biased region" description="Basic and acidic residues" evidence="1">
    <location>
        <begin position="226"/>
        <end position="235"/>
    </location>
</feature>
<evidence type="ECO:0000256" key="1">
    <source>
        <dbReference type="SAM" id="MobiDB-lite"/>
    </source>
</evidence>
<protein>
    <recommendedName>
        <fullName evidence="3">Thioredoxin domain-containing protein</fullName>
    </recommendedName>
</protein>
<proteinExistence type="predicted"/>
<feature type="compositionally biased region" description="Acidic residues" evidence="1">
    <location>
        <begin position="316"/>
        <end position="334"/>
    </location>
</feature>
<organism evidence="2">
    <name type="scientific">Percolomonas cosmopolitus</name>
    <dbReference type="NCBI Taxonomy" id="63605"/>
    <lineage>
        <taxon>Eukaryota</taxon>
        <taxon>Discoba</taxon>
        <taxon>Heterolobosea</taxon>
        <taxon>Tetramitia</taxon>
        <taxon>Eutetramitia</taxon>
        <taxon>Percolomonadidae</taxon>
        <taxon>Percolomonas</taxon>
    </lineage>
</organism>
<evidence type="ECO:0000313" key="2">
    <source>
        <dbReference type="EMBL" id="CAD9085352.1"/>
    </source>
</evidence>
<sequence length="361" mass="39734">MPPLISSHSSPLNNSALTFTPSTSLSLPLQTSRDTLIIIAYGISYLTPIVNSLRICQQVCLENDIEVYFINEESEREFCFEHQIIVGTPFLMFYYNAEPMQIAFVHGKGMHHEDSLEIMAHHDMSTTGHASSPNMRNDPSRRLKLTSSQDSMDGLQYPQHQLSNIYVGQLNRDVVEYIVRRANIAISCADSHRPPIQLDLKKLDFLRGVHSGYSSGDAVSSTTAESQRRQRKYESDSITSSGAGKSVPSAGSDILSGKGLQEGRKPLLKHEHTVSILHSPTSSAPSPTRKRSSTTIGEQMLLNNEEYGDGGAGTNAEEDEDSDTDEGETDEDDSSSFLSSVDDRDLDDDRSLGGSDDDLSR</sequence>
<dbReference type="EMBL" id="HBGD01010466">
    <property type="protein sequence ID" value="CAD9085352.1"/>
    <property type="molecule type" value="Transcribed_RNA"/>
</dbReference>
<feature type="region of interest" description="Disordered" evidence="1">
    <location>
        <begin position="275"/>
        <end position="361"/>
    </location>
</feature>
<gene>
    <name evidence="2" type="ORF">PCOS0759_LOCUS8606</name>
</gene>
<name>A0A7S1KTG4_9EUKA</name>
<reference evidence="2" key="1">
    <citation type="submission" date="2021-01" db="EMBL/GenBank/DDBJ databases">
        <authorList>
            <person name="Corre E."/>
            <person name="Pelletier E."/>
            <person name="Niang G."/>
            <person name="Scheremetjew M."/>
            <person name="Finn R."/>
            <person name="Kale V."/>
            <person name="Holt S."/>
            <person name="Cochrane G."/>
            <person name="Meng A."/>
            <person name="Brown T."/>
            <person name="Cohen L."/>
        </authorList>
    </citation>
    <scope>NUCLEOTIDE SEQUENCE</scope>
    <source>
        <strain evidence="2">WS</strain>
    </source>
</reference>
<feature type="compositionally biased region" description="Polar residues" evidence="1">
    <location>
        <begin position="125"/>
        <end position="137"/>
    </location>
</feature>